<keyword evidence="3" id="KW-1185">Reference proteome</keyword>
<gene>
    <name evidence="2" type="ORF">DCHRY22_LOCUS2451</name>
</gene>
<evidence type="ECO:0000256" key="1">
    <source>
        <dbReference type="SAM" id="MobiDB-lite"/>
    </source>
</evidence>
<proteinExistence type="predicted"/>
<reference evidence="2" key="1">
    <citation type="submission" date="2021-09" db="EMBL/GenBank/DDBJ databases">
        <authorList>
            <person name="Martin H S."/>
        </authorList>
    </citation>
    <scope>NUCLEOTIDE SEQUENCE</scope>
</reference>
<sequence length="167" mass="17758">MTAPPSPSRRAPHPSPQHSASRLLTDGEDGSKAFKYQTLSADIKYASSSGAALTLQLLLSLPELLQLGEVLVEDEHLGQAERGHGGRRARITLRGRAALSRQRRPLSRAAVRGLTLTATLTHRTPHTAHPRTCSPARGLLDALLGGGGQSLTSIQKVPLTLDASELL</sequence>
<comment type="caution">
    <text evidence="2">The sequence shown here is derived from an EMBL/GenBank/DDBJ whole genome shotgun (WGS) entry which is preliminary data.</text>
</comment>
<dbReference type="EMBL" id="CAKASE010000046">
    <property type="protein sequence ID" value="CAG9560850.1"/>
    <property type="molecule type" value="Genomic_DNA"/>
</dbReference>
<evidence type="ECO:0000313" key="3">
    <source>
        <dbReference type="Proteomes" id="UP000789524"/>
    </source>
</evidence>
<organism evidence="2 3">
    <name type="scientific">Danaus chrysippus</name>
    <name type="common">African queen</name>
    <dbReference type="NCBI Taxonomy" id="151541"/>
    <lineage>
        <taxon>Eukaryota</taxon>
        <taxon>Metazoa</taxon>
        <taxon>Ecdysozoa</taxon>
        <taxon>Arthropoda</taxon>
        <taxon>Hexapoda</taxon>
        <taxon>Insecta</taxon>
        <taxon>Pterygota</taxon>
        <taxon>Neoptera</taxon>
        <taxon>Endopterygota</taxon>
        <taxon>Lepidoptera</taxon>
        <taxon>Glossata</taxon>
        <taxon>Ditrysia</taxon>
        <taxon>Papilionoidea</taxon>
        <taxon>Nymphalidae</taxon>
        <taxon>Danainae</taxon>
        <taxon>Danaini</taxon>
        <taxon>Danaina</taxon>
        <taxon>Danaus</taxon>
        <taxon>Anosia</taxon>
    </lineage>
</organism>
<feature type="region of interest" description="Disordered" evidence="1">
    <location>
        <begin position="1"/>
        <end position="29"/>
    </location>
</feature>
<dbReference type="Proteomes" id="UP000789524">
    <property type="component" value="Unassembled WGS sequence"/>
</dbReference>
<accession>A0A8J2QE28</accession>
<dbReference type="AlphaFoldDB" id="A0A8J2QE28"/>
<evidence type="ECO:0000313" key="2">
    <source>
        <dbReference type="EMBL" id="CAG9560850.1"/>
    </source>
</evidence>
<protein>
    <submittedName>
        <fullName evidence="2">(African queen) hypothetical protein</fullName>
    </submittedName>
</protein>
<dbReference type="OrthoDB" id="6931849at2759"/>
<name>A0A8J2QE28_9NEOP</name>